<sequence length="154" mass="16845">MDEPYHTLKVSLLAACRRYVDERTTNAQQALASASDAAADDTKSSAGDKFETTREMMQQEIARHQQLLTDAERMGQLLASLDARPHSGPAKLGSLVETNHGTFFLAISIGRLEVKGNTYWVVSTASPIGSRLVGVQAGSRFSFNHTEYTIKQVT</sequence>
<accession>A0A1I3TP54</accession>
<dbReference type="Proteomes" id="UP000198670">
    <property type="component" value="Unassembled WGS sequence"/>
</dbReference>
<protein>
    <recommendedName>
        <fullName evidence="3">3-oxoacyl-ACP synthase</fullName>
    </recommendedName>
</protein>
<gene>
    <name evidence="1" type="ORF">SAMN05444682_11310</name>
</gene>
<evidence type="ECO:0000313" key="2">
    <source>
        <dbReference type="Proteomes" id="UP000198670"/>
    </source>
</evidence>
<evidence type="ECO:0000313" key="1">
    <source>
        <dbReference type="EMBL" id="SFJ72243.1"/>
    </source>
</evidence>
<dbReference type="RefSeq" id="WP_090631021.1">
    <property type="nucleotide sequence ID" value="NZ_FOQO01000013.1"/>
</dbReference>
<keyword evidence="2" id="KW-1185">Reference proteome</keyword>
<organism evidence="1 2">
    <name type="scientific">Parapedobacter indicus</name>
    <dbReference type="NCBI Taxonomy" id="1477437"/>
    <lineage>
        <taxon>Bacteria</taxon>
        <taxon>Pseudomonadati</taxon>
        <taxon>Bacteroidota</taxon>
        <taxon>Sphingobacteriia</taxon>
        <taxon>Sphingobacteriales</taxon>
        <taxon>Sphingobacteriaceae</taxon>
        <taxon>Parapedobacter</taxon>
    </lineage>
</organism>
<dbReference type="OrthoDB" id="667380at2"/>
<dbReference type="AlphaFoldDB" id="A0A1I3TP54"/>
<proteinExistence type="predicted"/>
<name>A0A1I3TP54_9SPHI</name>
<evidence type="ECO:0008006" key="3">
    <source>
        <dbReference type="Google" id="ProtNLM"/>
    </source>
</evidence>
<reference evidence="1 2" key="1">
    <citation type="submission" date="2016-10" db="EMBL/GenBank/DDBJ databases">
        <authorList>
            <person name="de Groot N.N."/>
        </authorList>
    </citation>
    <scope>NUCLEOTIDE SEQUENCE [LARGE SCALE GENOMIC DNA]</scope>
    <source>
        <strain evidence="1 2">RK1</strain>
    </source>
</reference>
<dbReference type="EMBL" id="FOQO01000013">
    <property type="protein sequence ID" value="SFJ72243.1"/>
    <property type="molecule type" value="Genomic_DNA"/>
</dbReference>
<dbReference type="STRING" id="1477437.SAMN05444682_11310"/>